<keyword evidence="2" id="KW-1185">Reference proteome</keyword>
<dbReference type="Proteomes" id="UP001153954">
    <property type="component" value="Unassembled WGS sequence"/>
</dbReference>
<evidence type="ECO:0000313" key="1">
    <source>
        <dbReference type="EMBL" id="CAH2108795.1"/>
    </source>
</evidence>
<sequence>MASKPSYSTITQTVSFPTKDQAVVIDVVDDTQIKYYAFAFGKLIDPTQIRFLSRMSNNRVCVFVSTKEIADELLEKHQCLMLNNKKKILYDLSLQGTNE</sequence>
<gene>
    <name evidence="1" type="ORF">EEDITHA_LOCUS22701</name>
</gene>
<dbReference type="AlphaFoldDB" id="A0AAU9VBK3"/>
<organism evidence="1 2">
    <name type="scientific">Euphydryas editha</name>
    <name type="common">Edith's checkerspot</name>
    <dbReference type="NCBI Taxonomy" id="104508"/>
    <lineage>
        <taxon>Eukaryota</taxon>
        <taxon>Metazoa</taxon>
        <taxon>Ecdysozoa</taxon>
        <taxon>Arthropoda</taxon>
        <taxon>Hexapoda</taxon>
        <taxon>Insecta</taxon>
        <taxon>Pterygota</taxon>
        <taxon>Neoptera</taxon>
        <taxon>Endopterygota</taxon>
        <taxon>Lepidoptera</taxon>
        <taxon>Glossata</taxon>
        <taxon>Ditrysia</taxon>
        <taxon>Papilionoidea</taxon>
        <taxon>Nymphalidae</taxon>
        <taxon>Nymphalinae</taxon>
        <taxon>Euphydryas</taxon>
    </lineage>
</organism>
<dbReference type="EMBL" id="CAKOGL010000037">
    <property type="protein sequence ID" value="CAH2108795.1"/>
    <property type="molecule type" value="Genomic_DNA"/>
</dbReference>
<evidence type="ECO:0000313" key="2">
    <source>
        <dbReference type="Proteomes" id="UP001153954"/>
    </source>
</evidence>
<comment type="caution">
    <text evidence="1">The sequence shown here is derived from an EMBL/GenBank/DDBJ whole genome shotgun (WGS) entry which is preliminary data.</text>
</comment>
<reference evidence="1" key="1">
    <citation type="submission" date="2022-03" db="EMBL/GenBank/DDBJ databases">
        <authorList>
            <person name="Tunstrom K."/>
        </authorList>
    </citation>
    <scope>NUCLEOTIDE SEQUENCE</scope>
</reference>
<proteinExistence type="predicted"/>
<protein>
    <submittedName>
        <fullName evidence="1">Uncharacterized protein</fullName>
    </submittedName>
</protein>
<accession>A0AAU9VBK3</accession>
<name>A0AAU9VBK3_EUPED</name>